<feature type="compositionally biased region" description="Basic and acidic residues" evidence="1">
    <location>
        <begin position="58"/>
        <end position="72"/>
    </location>
</feature>
<dbReference type="RefSeq" id="WP_394486219.1">
    <property type="nucleotide sequence ID" value="NZ_JBIGIA010000001.1"/>
</dbReference>
<name>A0ABW7G0Y3_9BURK</name>
<feature type="compositionally biased region" description="Low complexity" evidence="1">
    <location>
        <begin position="73"/>
        <end position="90"/>
    </location>
</feature>
<gene>
    <name evidence="3" type="ORF">ACG00X_01825</name>
</gene>
<evidence type="ECO:0000256" key="1">
    <source>
        <dbReference type="SAM" id="MobiDB-lite"/>
    </source>
</evidence>
<evidence type="ECO:0000313" key="4">
    <source>
        <dbReference type="Proteomes" id="UP001606305"/>
    </source>
</evidence>
<keyword evidence="2" id="KW-1133">Transmembrane helix</keyword>
<dbReference type="Proteomes" id="UP001606305">
    <property type="component" value="Unassembled WGS sequence"/>
</dbReference>
<dbReference type="EMBL" id="JBIGIA010000001">
    <property type="protein sequence ID" value="MFG6455561.1"/>
    <property type="molecule type" value="Genomic_DNA"/>
</dbReference>
<feature type="region of interest" description="Disordered" evidence="1">
    <location>
        <begin position="38"/>
        <end position="90"/>
    </location>
</feature>
<feature type="compositionally biased region" description="Polar residues" evidence="1">
    <location>
        <begin position="48"/>
        <end position="57"/>
    </location>
</feature>
<evidence type="ECO:0008006" key="5">
    <source>
        <dbReference type="Google" id="ProtNLM"/>
    </source>
</evidence>
<evidence type="ECO:0000313" key="3">
    <source>
        <dbReference type="EMBL" id="MFG6455561.1"/>
    </source>
</evidence>
<keyword evidence="2" id="KW-0812">Transmembrane</keyword>
<proteinExistence type="predicted"/>
<sequence>MNNSVWLPMLGGLVFGSMLTGGGAYGWLTARLKREEQRRQQMEQARQFSAQQLTQARRQVEQLQRDNHELRQAARPAPSPVAEPAEAPDAVQEARLLAEAMLDGAEPLERIMDFKDTEVMPRS</sequence>
<feature type="transmembrane region" description="Helical" evidence="2">
    <location>
        <begin position="6"/>
        <end position="28"/>
    </location>
</feature>
<protein>
    <recommendedName>
        <fullName evidence="5">DUF1043 family protein</fullName>
    </recommendedName>
</protein>
<keyword evidence="2" id="KW-0472">Membrane</keyword>
<organism evidence="3 4">
    <name type="scientific">Pelomonas nitida</name>
    <dbReference type="NCBI Taxonomy" id="3299027"/>
    <lineage>
        <taxon>Bacteria</taxon>
        <taxon>Pseudomonadati</taxon>
        <taxon>Pseudomonadota</taxon>
        <taxon>Betaproteobacteria</taxon>
        <taxon>Burkholderiales</taxon>
        <taxon>Sphaerotilaceae</taxon>
        <taxon>Roseateles</taxon>
    </lineage>
</organism>
<accession>A0ABW7G0Y3</accession>
<reference evidence="3 4" key="1">
    <citation type="submission" date="2024-09" db="EMBL/GenBank/DDBJ databases">
        <title>Novel species of the genus Pelomonas and Roseateles isolated from streams.</title>
        <authorList>
            <person name="Lu H."/>
        </authorList>
    </citation>
    <scope>NUCLEOTIDE SEQUENCE [LARGE SCALE GENOMIC DNA]</scope>
    <source>
        <strain evidence="3 4">BYS96W</strain>
    </source>
</reference>
<evidence type="ECO:0000256" key="2">
    <source>
        <dbReference type="SAM" id="Phobius"/>
    </source>
</evidence>
<keyword evidence="4" id="KW-1185">Reference proteome</keyword>
<comment type="caution">
    <text evidence="3">The sequence shown here is derived from an EMBL/GenBank/DDBJ whole genome shotgun (WGS) entry which is preliminary data.</text>
</comment>